<keyword evidence="3" id="KW-0813">Transport</keyword>
<protein>
    <recommendedName>
        <fullName evidence="8">Major facilitator superfamily (MFS) profile domain-containing protein</fullName>
    </recommendedName>
</protein>
<dbReference type="STRING" id="763406.A0A1E3NGJ7"/>
<feature type="transmembrane region" description="Helical" evidence="7">
    <location>
        <begin position="429"/>
        <end position="451"/>
    </location>
</feature>
<evidence type="ECO:0000256" key="5">
    <source>
        <dbReference type="ARBA" id="ARBA00022989"/>
    </source>
</evidence>
<dbReference type="Pfam" id="PF07690">
    <property type="entry name" value="MFS_1"/>
    <property type="match status" value="1"/>
</dbReference>
<feature type="transmembrane region" description="Helical" evidence="7">
    <location>
        <begin position="333"/>
        <end position="354"/>
    </location>
</feature>
<evidence type="ECO:0000256" key="1">
    <source>
        <dbReference type="ARBA" id="ARBA00004127"/>
    </source>
</evidence>
<feature type="transmembrane region" description="Helical" evidence="7">
    <location>
        <begin position="258"/>
        <end position="277"/>
    </location>
</feature>
<reference evidence="9 10" key="1">
    <citation type="journal article" date="2016" name="Proc. Natl. Acad. Sci. U.S.A.">
        <title>Comparative genomics of biotechnologically important yeasts.</title>
        <authorList>
            <person name="Riley R."/>
            <person name="Haridas S."/>
            <person name="Wolfe K.H."/>
            <person name="Lopes M.R."/>
            <person name="Hittinger C.T."/>
            <person name="Goeker M."/>
            <person name="Salamov A.A."/>
            <person name="Wisecaver J.H."/>
            <person name="Long T.M."/>
            <person name="Calvey C.H."/>
            <person name="Aerts A.L."/>
            <person name="Barry K.W."/>
            <person name="Choi C."/>
            <person name="Clum A."/>
            <person name="Coughlan A.Y."/>
            <person name="Deshpande S."/>
            <person name="Douglass A.P."/>
            <person name="Hanson S.J."/>
            <person name="Klenk H.-P."/>
            <person name="LaButti K.M."/>
            <person name="Lapidus A."/>
            <person name="Lindquist E.A."/>
            <person name="Lipzen A.M."/>
            <person name="Meier-Kolthoff J.P."/>
            <person name="Ohm R.A."/>
            <person name="Otillar R.P."/>
            <person name="Pangilinan J.L."/>
            <person name="Peng Y."/>
            <person name="Rokas A."/>
            <person name="Rosa C.A."/>
            <person name="Scheuner C."/>
            <person name="Sibirny A.A."/>
            <person name="Slot J.C."/>
            <person name="Stielow J.B."/>
            <person name="Sun H."/>
            <person name="Kurtzman C.P."/>
            <person name="Blackwell M."/>
            <person name="Grigoriev I.V."/>
            <person name="Jeffries T.W."/>
        </authorList>
    </citation>
    <scope>NUCLEOTIDE SEQUENCE [LARGE SCALE GENOMIC DNA]</scope>
    <source>
        <strain evidence="9 10">NRRL Y-2026</strain>
    </source>
</reference>
<evidence type="ECO:0000256" key="3">
    <source>
        <dbReference type="ARBA" id="ARBA00022448"/>
    </source>
</evidence>
<feature type="transmembrane region" description="Helical" evidence="7">
    <location>
        <begin position="363"/>
        <end position="381"/>
    </location>
</feature>
<feature type="transmembrane region" description="Helical" evidence="7">
    <location>
        <begin position="127"/>
        <end position="148"/>
    </location>
</feature>
<feature type="transmembrane region" description="Helical" evidence="7">
    <location>
        <begin position="188"/>
        <end position="206"/>
    </location>
</feature>
<feature type="transmembrane region" description="Helical" evidence="7">
    <location>
        <begin position="297"/>
        <end position="321"/>
    </location>
</feature>
<dbReference type="InterPro" id="IPR036259">
    <property type="entry name" value="MFS_trans_sf"/>
</dbReference>
<dbReference type="GeneID" id="30181325"/>
<feature type="transmembrane region" description="Helical" evidence="7">
    <location>
        <begin position="32"/>
        <end position="55"/>
    </location>
</feature>
<feature type="transmembrane region" description="Helical" evidence="7">
    <location>
        <begin position="401"/>
        <end position="417"/>
    </location>
</feature>
<dbReference type="PANTHER" id="PTHR23501:SF191">
    <property type="entry name" value="VACUOLAR BASIC AMINO ACID TRANSPORTER 4"/>
    <property type="match status" value="1"/>
</dbReference>
<evidence type="ECO:0000259" key="8">
    <source>
        <dbReference type="PROSITE" id="PS50850"/>
    </source>
</evidence>
<feature type="transmembrane region" description="Helical" evidence="7">
    <location>
        <begin position="67"/>
        <end position="86"/>
    </location>
</feature>
<dbReference type="InterPro" id="IPR011701">
    <property type="entry name" value="MFS"/>
</dbReference>
<accession>A0A1E3NGJ7</accession>
<evidence type="ECO:0000313" key="9">
    <source>
        <dbReference type="EMBL" id="ODQ45206.1"/>
    </source>
</evidence>
<name>A0A1E3NGJ7_9ASCO</name>
<feature type="transmembrane region" description="Helical" evidence="7">
    <location>
        <begin position="98"/>
        <end position="115"/>
    </location>
</feature>
<keyword evidence="10" id="KW-1185">Reference proteome</keyword>
<dbReference type="AlphaFoldDB" id="A0A1E3NGJ7"/>
<dbReference type="GO" id="GO:0015174">
    <property type="term" value="F:basic amino acid transmembrane transporter activity"/>
    <property type="evidence" value="ECO:0007669"/>
    <property type="project" value="TreeGrafter"/>
</dbReference>
<dbReference type="PROSITE" id="PS50850">
    <property type="entry name" value="MFS"/>
    <property type="match status" value="1"/>
</dbReference>
<dbReference type="OrthoDB" id="3437016at2759"/>
<feature type="transmembrane region" description="Helical" evidence="7">
    <location>
        <begin position="227"/>
        <end position="246"/>
    </location>
</feature>
<dbReference type="EMBL" id="KV454005">
    <property type="protein sequence ID" value="ODQ45206.1"/>
    <property type="molecule type" value="Genomic_DNA"/>
</dbReference>
<keyword evidence="5 7" id="KW-1133">Transmembrane helix</keyword>
<sequence>MTAASESSPLLPIADSPNESGAKKLSPTAFRIILGCLYANVFLASVDSTMVATLLGKMASDLDSQEHISWVATSYLLSCAAFQPLFGKISDVFGRKPVILFSTVCFFFGCLMSGVGDNLTYLIVGRMITGIGGGGFFTLATISVSDLVPTRERGLYQGYINIFFHAGSASGGVLAGIIDAYFGWKWAFLIQVPVCFITGLAVYLWFELPRKADANDDKTHWENFVSLDWTGAALLVTSLLSLMIISGTNGSELPVSSYRWKGLAAYTVVGFVAFYFWERKTDQPIIPVKMLHNQTILASSLNCWFTCMNMFSSLFYLPFYWTSVKNVSPLDCGYRLIPSSLLASFTSVFCGWMIKKTSRYRSLHILAGWCMFLGSGILYLSTKDDSSFRDSIISLPLRYGSASNITTILVAMISAVPQSEQALVTSIQYGFRSTGSTMGVSLASALMQYILRGTLDSNFDALKHVKLPDGWTAEMVKAAKLQALESPGYAFGDAIPAVIHNAIVSSYSTACHGVFLFLIGTGLASLICIYFTEENDLDKTK</sequence>
<evidence type="ECO:0000256" key="2">
    <source>
        <dbReference type="ARBA" id="ARBA00008335"/>
    </source>
</evidence>
<proteinExistence type="inferred from homology"/>
<keyword evidence="6 7" id="KW-0472">Membrane</keyword>
<feature type="domain" description="Major facilitator superfamily (MFS) profile" evidence="8">
    <location>
        <begin position="33"/>
        <end position="537"/>
    </location>
</feature>
<dbReference type="RefSeq" id="XP_019016319.1">
    <property type="nucleotide sequence ID" value="XM_019164638.1"/>
</dbReference>
<dbReference type="GO" id="GO:0000329">
    <property type="term" value="C:fungal-type vacuole membrane"/>
    <property type="evidence" value="ECO:0007669"/>
    <property type="project" value="TreeGrafter"/>
</dbReference>
<feature type="transmembrane region" description="Helical" evidence="7">
    <location>
        <begin position="514"/>
        <end position="532"/>
    </location>
</feature>
<dbReference type="InterPro" id="IPR020846">
    <property type="entry name" value="MFS_dom"/>
</dbReference>
<feature type="transmembrane region" description="Helical" evidence="7">
    <location>
        <begin position="160"/>
        <end position="182"/>
    </location>
</feature>
<dbReference type="SUPFAM" id="SSF103473">
    <property type="entry name" value="MFS general substrate transporter"/>
    <property type="match status" value="1"/>
</dbReference>
<dbReference type="Gene3D" id="1.20.1720.10">
    <property type="entry name" value="Multidrug resistance protein D"/>
    <property type="match status" value="1"/>
</dbReference>
<gene>
    <name evidence="9" type="ORF">PICMEDRAFT_73982</name>
</gene>
<comment type="subcellular location">
    <subcellularLocation>
        <location evidence="1">Endomembrane system</location>
        <topology evidence="1">Multi-pass membrane protein</topology>
    </subcellularLocation>
</comment>
<dbReference type="GO" id="GO:0012505">
    <property type="term" value="C:endomembrane system"/>
    <property type="evidence" value="ECO:0007669"/>
    <property type="project" value="UniProtKB-SubCell"/>
</dbReference>
<organism evidence="9 10">
    <name type="scientific">Pichia membranifaciens NRRL Y-2026</name>
    <dbReference type="NCBI Taxonomy" id="763406"/>
    <lineage>
        <taxon>Eukaryota</taxon>
        <taxon>Fungi</taxon>
        <taxon>Dikarya</taxon>
        <taxon>Ascomycota</taxon>
        <taxon>Saccharomycotina</taxon>
        <taxon>Pichiomycetes</taxon>
        <taxon>Pichiales</taxon>
        <taxon>Pichiaceae</taxon>
        <taxon>Pichia</taxon>
    </lineage>
</organism>
<comment type="similarity">
    <text evidence="2">Belongs to the major facilitator superfamily.</text>
</comment>
<dbReference type="Proteomes" id="UP000094455">
    <property type="component" value="Unassembled WGS sequence"/>
</dbReference>
<evidence type="ECO:0000256" key="6">
    <source>
        <dbReference type="ARBA" id="ARBA00023136"/>
    </source>
</evidence>
<evidence type="ECO:0000256" key="7">
    <source>
        <dbReference type="SAM" id="Phobius"/>
    </source>
</evidence>
<evidence type="ECO:0000256" key="4">
    <source>
        <dbReference type="ARBA" id="ARBA00022692"/>
    </source>
</evidence>
<keyword evidence="4 7" id="KW-0812">Transmembrane</keyword>
<dbReference type="Gene3D" id="1.20.1250.20">
    <property type="entry name" value="MFS general substrate transporter like domains"/>
    <property type="match status" value="1"/>
</dbReference>
<evidence type="ECO:0000313" key="10">
    <source>
        <dbReference type="Proteomes" id="UP000094455"/>
    </source>
</evidence>
<dbReference type="PANTHER" id="PTHR23501">
    <property type="entry name" value="MAJOR FACILITATOR SUPERFAMILY"/>
    <property type="match status" value="1"/>
</dbReference>